<keyword evidence="2" id="KW-0238">DNA-binding</keyword>
<dbReference type="Gene3D" id="2.60.120.280">
    <property type="entry name" value="Regulatory protein AraC"/>
    <property type="match status" value="1"/>
</dbReference>
<dbReference type="Proteomes" id="UP000822142">
    <property type="component" value="Unassembled WGS sequence"/>
</dbReference>
<dbReference type="SUPFAM" id="SSF51215">
    <property type="entry name" value="Regulatory protein AraC"/>
    <property type="match status" value="1"/>
</dbReference>
<dbReference type="InterPro" id="IPR020449">
    <property type="entry name" value="Tscrpt_reg_AraC-type_HTH"/>
</dbReference>
<dbReference type="SUPFAM" id="SSF46689">
    <property type="entry name" value="Homeodomain-like"/>
    <property type="match status" value="2"/>
</dbReference>
<keyword evidence="3" id="KW-0804">Transcription</keyword>
<dbReference type="InterPro" id="IPR018062">
    <property type="entry name" value="HTH_AraC-typ_CS"/>
</dbReference>
<dbReference type="CDD" id="cd06986">
    <property type="entry name" value="cupin_MmsR-like_N"/>
    <property type="match status" value="1"/>
</dbReference>
<dbReference type="EMBL" id="JAAITA010000009">
    <property type="protein sequence ID" value="NSJ86199.1"/>
    <property type="molecule type" value="Genomic_DNA"/>
</dbReference>
<dbReference type="PANTHER" id="PTHR43280">
    <property type="entry name" value="ARAC-FAMILY TRANSCRIPTIONAL REGULATOR"/>
    <property type="match status" value="1"/>
</dbReference>
<dbReference type="SMART" id="SM00342">
    <property type="entry name" value="HTH_ARAC"/>
    <property type="match status" value="1"/>
</dbReference>
<keyword evidence="1" id="KW-0805">Transcription regulation</keyword>
<dbReference type="PANTHER" id="PTHR43280:SF30">
    <property type="entry name" value="MMSAB OPERON REGULATORY PROTEIN"/>
    <property type="match status" value="1"/>
</dbReference>
<protein>
    <submittedName>
        <fullName evidence="5">AraC family transcriptional regulator</fullName>
    </submittedName>
</protein>
<dbReference type="PROSITE" id="PS01124">
    <property type="entry name" value="HTH_ARAC_FAMILY_2"/>
    <property type="match status" value="1"/>
</dbReference>
<dbReference type="PROSITE" id="PS00041">
    <property type="entry name" value="HTH_ARAC_FAMILY_1"/>
    <property type="match status" value="1"/>
</dbReference>
<dbReference type="InterPro" id="IPR009057">
    <property type="entry name" value="Homeodomain-like_sf"/>
</dbReference>
<reference evidence="5 6" key="1">
    <citation type="journal article" date="2020" name="Cell Host Microbe">
        <title>Functional and Genomic Variation between Human-Derived Isolates of Lachnospiraceae Reveals Inter- and Intra-Species Diversity.</title>
        <authorList>
            <person name="Sorbara M.T."/>
            <person name="Littmann E.R."/>
            <person name="Fontana E."/>
            <person name="Moody T.U."/>
            <person name="Kohout C.E."/>
            <person name="Gjonbalaj M."/>
            <person name="Eaton V."/>
            <person name="Seok R."/>
            <person name="Leiner I.M."/>
            <person name="Pamer E.G."/>
        </authorList>
    </citation>
    <scope>NUCLEOTIDE SEQUENCE [LARGE SCALE GENOMIC DNA]</scope>
    <source>
        <strain evidence="5 6">MSK.15.26</strain>
    </source>
</reference>
<dbReference type="InterPro" id="IPR003313">
    <property type="entry name" value="AraC-bd"/>
</dbReference>
<evidence type="ECO:0000259" key="4">
    <source>
        <dbReference type="PROSITE" id="PS01124"/>
    </source>
</evidence>
<dbReference type="Gene3D" id="1.10.10.60">
    <property type="entry name" value="Homeodomain-like"/>
    <property type="match status" value="2"/>
</dbReference>
<proteinExistence type="predicted"/>
<feature type="domain" description="HTH araC/xylS-type" evidence="4">
    <location>
        <begin position="168"/>
        <end position="266"/>
    </location>
</feature>
<gene>
    <name evidence="5" type="ORF">G5A70_08455</name>
</gene>
<evidence type="ECO:0000313" key="6">
    <source>
        <dbReference type="Proteomes" id="UP000822142"/>
    </source>
</evidence>
<dbReference type="InterPro" id="IPR018060">
    <property type="entry name" value="HTH_AraC"/>
</dbReference>
<sequence>MEQDIPPEQAYLSVYFCGKENCEPGHSFGPAVRPHYLLHVVLDGKGFYRKNGVTYSLHKGDAFLIPPMESTYYEADQEDPWTYAWVGFDGKNCKQTLRQTVFSHSFVFLNSVPEKTTQICDAMAFLLQSFQNPHGNQLQLTGSLLLLLSHMRNTVDGKREEFTHRYFQKAQEYIENNYSYDIKISDIARHVGIDRTYLYRIFMEEEQLSPKQYLMQHRIRIATQMLSSASYTITEIAFSCGFKDSPSFCNHFKKQVGISPRKFRQNFLK</sequence>
<dbReference type="Pfam" id="PF12833">
    <property type="entry name" value="HTH_18"/>
    <property type="match status" value="1"/>
</dbReference>
<dbReference type="RefSeq" id="WP_173749226.1">
    <property type="nucleotide sequence ID" value="NZ_JAAITA010000009.1"/>
</dbReference>
<organism evidence="5 6">
    <name type="scientific">Blautia hansenii</name>
    <name type="common">Ruminococcus hansenii</name>
    <dbReference type="NCBI Taxonomy" id="1322"/>
    <lineage>
        <taxon>Bacteria</taxon>
        <taxon>Bacillati</taxon>
        <taxon>Bacillota</taxon>
        <taxon>Clostridia</taxon>
        <taxon>Lachnospirales</taxon>
        <taxon>Lachnospiraceae</taxon>
        <taxon>Blautia</taxon>
    </lineage>
</organism>
<evidence type="ECO:0000313" key="5">
    <source>
        <dbReference type="EMBL" id="NSJ86199.1"/>
    </source>
</evidence>
<evidence type="ECO:0000256" key="2">
    <source>
        <dbReference type="ARBA" id="ARBA00023125"/>
    </source>
</evidence>
<dbReference type="InterPro" id="IPR037923">
    <property type="entry name" value="HTH-like"/>
</dbReference>
<dbReference type="Pfam" id="PF02311">
    <property type="entry name" value="AraC_binding"/>
    <property type="match status" value="1"/>
</dbReference>
<evidence type="ECO:0000256" key="1">
    <source>
        <dbReference type="ARBA" id="ARBA00023015"/>
    </source>
</evidence>
<keyword evidence="6" id="KW-1185">Reference proteome</keyword>
<accession>A0ABX2I9K4</accession>
<name>A0ABX2I9K4_BLAHA</name>
<dbReference type="PRINTS" id="PR00032">
    <property type="entry name" value="HTHARAC"/>
</dbReference>
<comment type="caution">
    <text evidence="5">The sequence shown here is derived from an EMBL/GenBank/DDBJ whole genome shotgun (WGS) entry which is preliminary data.</text>
</comment>
<evidence type="ECO:0000256" key="3">
    <source>
        <dbReference type="ARBA" id="ARBA00023163"/>
    </source>
</evidence>